<dbReference type="EMBL" id="KN847318">
    <property type="protein sequence ID" value="KIW58025.1"/>
    <property type="molecule type" value="Genomic_DNA"/>
</dbReference>
<protein>
    <submittedName>
        <fullName evidence="1">Uncharacterized protein</fullName>
    </submittedName>
</protein>
<dbReference type="AlphaFoldDB" id="A0A0D2ETH0"/>
<dbReference type="OrthoDB" id="4160092at2759"/>
<keyword evidence="2" id="KW-1185">Reference proteome</keyword>
<dbReference type="RefSeq" id="XP_013318609.1">
    <property type="nucleotide sequence ID" value="XM_013463155.1"/>
</dbReference>
<dbReference type="Proteomes" id="UP000054342">
    <property type="component" value="Unassembled WGS sequence"/>
</dbReference>
<organism evidence="1 2">
    <name type="scientific">Exophiala xenobiotica</name>
    <dbReference type="NCBI Taxonomy" id="348802"/>
    <lineage>
        <taxon>Eukaryota</taxon>
        <taxon>Fungi</taxon>
        <taxon>Dikarya</taxon>
        <taxon>Ascomycota</taxon>
        <taxon>Pezizomycotina</taxon>
        <taxon>Eurotiomycetes</taxon>
        <taxon>Chaetothyriomycetidae</taxon>
        <taxon>Chaetothyriales</taxon>
        <taxon>Herpotrichiellaceae</taxon>
        <taxon>Exophiala</taxon>
    </lineage>
</organism>
<sequence length="119" mass="13158">MATSPNVQAILSGDANEKAAIINHILGEIHSVLAEDEDISKLVRYKVKERGENDRTRLAKIFEFMGPDDDTLNLLNSNISAWTTDPAAFWMRPAPCFLGHIAAQAQIVGCYIQSERDDA</sequence>
<dbReference type="HOGENOM" id="CLU_2061400_0_0_1"/>
<reference evidence="1 2" key="1">
    <citation type="submission" date="2015-01" db="EMBL/GenBank/DDBJ databases">
        <title>The Genome Sequence of Exophiala xenobiotica CBS118157.</title>
        <authorList>
            <consortium name="The Broad Institute Genomics Platform"/>
            <person name="Cuomo C."/>
            <person name="de Hoog S."/>
            <person name="Gorbushina A."/>
            <person name="Stielow B."/>
            <person name="Teixiera M."/>
            <person name="Abouelleil A."/>
            <person name="Chapman S.B."/>
            <person name="Priest M."/>
            <person name="Young S.K."/>
            <person name="Wortman J."/>
            <person name="Nusbaum C."/>
            <person name="Birren B."/>
        </authorList>
    </citation>
    <scope>NUCLEOTIDE SEQUENCE [LARGE SCALE GENOMIC DNA]</scope>
    <source>
        <strain evidence="1 2">CBS 118157</strain>
    </source>
</reference>
<gene>
    <name evidence="1" type="ORF">PV05_02577</name>
</gene>
<name>A0A0D2ETH0_9EURO</name>
<proteinExistence type="predicted"/>
<evidence type="ECO:0000313" key="2">
    <source>
        <dbReference type="Proteomes" id="UP000054342"/>
    </source>
</evidence>
<evidence type="ECO:0000313" key="1">
    <source>
        <dbReference type="EMBL" id="KIW58025.1"/>
    </source>
</evidence>
<dbReference type="GeneID" id="25324485"/>
<accession>A0A0D2ETH0</accession>